<dbReference type="OrthoDB" id="1065058at2759"/>
<dbReference type="InterPro" id="IPR006439">
    <property type="entry name" value="HAD-SF_hydro_IA"/>
</dbReference>
<dbReference type="Proteomes" id="UP000095009">
    <property type="component" value="Unassembled WGS sequence"/>
</dbReference>
<sequence length="253" mass="29202">MTILPPANFSPSEDADIYFFFDIDNCLYSRSTLILEMMQQQIRAYFCNTLSVTEDEAEELHRTYYREYGLAIEGLVRNHKIDPLDYNSKVDDALPLEKVLSHDQRLRDMLLRLDRTKVKKLWLFTNAYVNHGKRCVELLGISDLFDGITFCDYGSFPLVCKPKKEAYESAMKQSGATDKSKCYFVDDSGINVESAKDFGWEQVVHLKEDQPEFSRTAHGKYQGYVPHGDTKENVHQISSIYDLEFAVPEVFIS</sequence>
<dbReference type="SFLD" id="SFLDG01129">
    <property type="entry name" value="C1.5:_HAD__Beta-PGM__Phosphata"/>
    <property type="match status" value="1"/>
</dbReference>
<protein>
    <submittedName>
        <fullName evidence="1">Pyrimidine 5-nucleotidase</fullName>
    </submittedName>
</protein>
<dbReference type="SFLD" id="SFLDS00003">
    <property type="entry name" value="Haloacid_Dehalogenase"/>
    <property type="match status" value="1"/>
</dbReference>
<dbReference type="NCBIfam" id="TIGR01993">
    <property type="entry name" value="Pyr-5-nucltdase"/>
    <property type="match status" value="1"/>
</dbReference>
<evidence type="ECO:0000313" key="2">
    <source>
        <dbReference type="Proteomes" id="UP000095009"/>
    </source>
</evidence>
<dbReference type="InterPro" id="IPR010237">
    <property type="entry name" value="Pyr-5-nucltdase"/>
</dbReference>
<dbReference type="InterPro" id="IPR036412">
    <property type="entry name" value="HAD-like_sf"/>
</dbReference>
<keyword evidence="2" id="KW-1185">Reference proteome</keyword>
<gene>
    <name evidence="1" type="ORF">NADFUDRAFT_82888</name>
</gene>
<dbReference type="Gene3D" id="1.10.150.450">
    <property type="match status" value="1"/>
</dbReference>
<organism evidence="1 2">
    <name type="scientific">Nadsonia fulvescens var. elongata DSM 6958</name>
    <dbReference type="NCBI Taxonomy" id="857566"/>
    <lineage>
        <taxon>Eukaryota</taxon>
        <taxon>Fungi</taxon>
        <taxon>Dikarya</taxon>
        <taxon>Ascomycota</taxon>
        <taxon>Saccharomycotina</taxon>
        <taxon>Dipodascomycetes</taxon>
        <taxon>Dipodascales</taxon>
        <taxon>Dipodascales incertae sedis</taxon>
        <taxon>Nadsonia</taxon>
    </lineage>
</organism>
<evidence type="ECO:0000313" key="1">
    <source>
        <dbReference type="EMBL" id="ODQ66004.1"/>
    </source>
</evidence>
<dbReference type="PANTHER" id="PTHR47438:SF1">
    <property type="entry name" value="PHOSPHATE METABOLISM PROTEIN 8-RELATED"/>
    <property type="match status" value="1"/>
</dbReference>
<dbReference type="PANTHER" id="PTHR47438">
    <property type="entry name" value="PHOSPHATE METABOLISM PROTEIN 8-RELATED"/>
    <property type="match status" value="1"/>
</dbReference>
<dbReference type="GO" id="GO:0006206">
    <property type="term" value="P:pyrimidine nucleobase metabolic process"/>
    <property type="evidence" value="ECO:0007669"/>
    <property type="project" value="TreeGrafter"/>
</dbReference>
<proteinExistence type="predicted"/>
<dbReference type="EMBL" id="KV454409">
    <property type="protein sequence ID" value="ODQ66004.1"/>
    <property type="molecule type" value="Genomic_DNA"/>
</dbReference>
<dbReference type="GO" id="GO:0009166">
    <property type="term" value="P:nucleotide catabolic process"/>
    <property type="evidence" value="ECO:0007669"/>
    <property type="project" value="TreeGrafter"/>
</dbReference>
<dbReference type="SUPFAM" id="SSF56784">
    <property type="entry name" value="HAD-like"/>
    <property type="match status" value="1"/>
</dbReference>
<name>A0A1E3PLD9_9ASCO</name>
<accession>A0A1E3PLD9</accession>
<dbReference type="InterPro" id="IPR052791">
    <property type="entry name" value="SSM1_domain"/>
</dbReference>
<dbReference type="SFLD" id="SFLDG01132">
    <property type="entry name" value="C1.5.3:_5'-Nucleotidase_Like"/>
    <property type="match status" value="1"/>
</dbReference>
<dbReference type="STRING" id="857566.A0A1E3PLD9"/>
<dbReference type="GO" id="GO:0008252">
    <property type="term" value="F:nucleotidase activity"/>
    <property type="evidence" value="ECO:0007669"/>
    <property type="project" value="TreeGrafter"/>
</dbReference>
<dbReference type="Pfam" id="PF00702">
    <property type="entry name" value="Hydrolase"/>
    <property type="match status" value="1"/>
</dbReference>
<dbReference type="InterPro" id="IPR023214">
    <property type="entry name" value="HAD_sf"/>
</dbReference>
<dbReference type="Gene3D" id="3.40.50.1000">
    <property type="entry name" value="HAD superfamily/HAD-like"/>
    <property type="match status" value="1"/>
</dbReference>
<dbReference type="NCBIfam" id="TIGR01509">
    <property type="entry name" value="HAD-SF-IA-v3"/>
    <property type="match status" value="1"/>
</dbReference>
<dbReference type="AlphaFoldDB" id="A0A1E3PLD9"/>
<reference evidence="1 2" key="1">
    <citation type="journal article" date="2016" name="Proc. Natl. Acad. Sci. U.S.A.">
        <title>Comparative genomics of biotechnologically important yeasts.</title>
        <authorList>
            <person name="Riley R."/>
            <person name="Haridas S."/>
            <person name="Wolfe K.H."/>
            <person name="Lopes M.R."/>
            <person name="Hittinger C.T."/>
            <person name="Goeker M."/>
            <person name="Salamov A.A."/>
            <person name="Wisecaver J.H."/>
            <person name="Long T.M."/>
            <person name="Calvey C.H."/>
            <person name="Aerts A.L."/>
            <person name="Barry K.W."/>
            <person name="Choi C."/>
            <person name="Clum A."/>
            <person name="Coughlan A.Y."/>
            <person name="Deshpande S."/>
            <person name="Douglass A.P."/>
            <person name="Hanson S.J."/>
            <person name="Klenk H.-P."/>
            <person name="LaButti K.M."/>
            <person name="Lapidus A."/>
            <person name="Lindquist E.A."/>
            <person name="Lipzen A.M."/>
            <person name="Meier-Kolthoff J.P."/>
            <person name="Ohm R.A."/>
            <person name="Otillar R.P."/>
            <person name="Pangilinan J.L."/>
            <person name="Peng Y."/>
            <person name="Rokas A."/>
            <person name="Rosa C.A."/>
            <person name="Scheuner C."/>
            <person name="Sibirny A.A."/>
            <person name="Slot J.C."/>
            <person name="Stielow J.B."/>
            <person name="Sun H."/>
            <person name="Kurtzman C.P."/>
            <person name="Blackwell M."/>
            <person name="Grigoriev I.V."/>
            <person name="Jeffries T.W."/>
        </authorList>
    </citation>
    <scope>NUCLEOTIDE SEQUENCE [LARGE SCALE GENOMIC DNA]</scope>
    <source>
        <strain evidence="1 2">DSM 6958</strain>
    </source>
</reference>